<feature type="transmembrane region" description="Helical" evidence="7">
    <location>
        <begin position="205"/>
        <end position="223"/>
    </location>
</feature>
<feature type="domain" description="VTT" evidence="8">
    <location>
        <begin position="64"/>
        <end position="191"/>
    </location>
</feature>
<feature type="transmembrane region" description="Helical" evidence="7">
    <location>
        <begin position="84"/>
        <end position="107"/>
    </location>
</feature>
<evidence type="ECO:0000313" key="9">
    <source>
        <dbReference type="EMBL" id="SHI59802.1"/>
    </source>
</evidence>
<dbReference type="EMBL" id="FQZN01000004">
    <property type="protein sequence ID" value="SHI59802.1"/>
    <property type="molecule type" value="Genomic_DNA"/>
</dbReference>
<keyword evidence="6 7" id="KW-0472">Membrane</keyword>
<accession>A0A1M6CFL8</accession>
<keyword evidence="10" id="KW-1185">Reference proteome</keyword>
<dbReference type="NCBIfam" id="NF008102">
    <property type="entry name" value="PRK10847.1"/>
    <property type="match status" value="1"/>
</dbReference>
<evidence type="ECO:0000259" key="8">
    <source>
        <dbReference type="Pfam" id="PF09335"/>
    </source>
</evidence>
<keyword evidence="3 7" id="KW-1003">Cell membrane</keyword>
<name>A0A1M6CFL8_9BACE</name>
<evidence type="ECO:0000256" key="2">
    <source>
        <dbReference type="ARBA" id="ARBA00010792"/>
    </source>
</evidence>
<dbReference type="InterPro" id="IPR032818">
    <property type="entry name" value="DedA-like"/>
</dbReference>
<comment type="subcellular location">
    <subcellularLocation>
        <location evidence="1 7">Cell membrane</location>
        <topology evidence="1 7">Multi-pass membrane protein</topology>
    </subcellularLocation>
</comment>
<feature type="transmembrane region" description="Helical" evidence="7">
    <location>
        <begin position="43"/>
        <end position="64"/>
    </location>
</feature>
<reference evidence="10" key="1">
    <citation type="submission" date="2016-11" db="EMBL/GenBank/DDBJ databases">
        <authorList>
            <person name="Varghese N."/>
            <person name="Submissions S."/>
        </authorList>
    </citation>
    <scope>NUCLEOTIDE SEQUENCE [LARGE SCALE GENOMIC DNA]</scope>
    <source>
        <strain evidence="10">DSM 26884</strain>
    </source>
</reference>
<dbReference type="Pfam" id="PF09335">
    <property type="entry name" value="VTT_dom"/>
    <property type="match status" value="1"/>
</dbReference>
<protein>
    <submittedName>
        <fullName evidence="9">Membrane-associated protein</fullName>
    </submittedName>
</protein>
<proteinExistence type="inferred from homology"/>
<evidence type="ECO:0000313" key="10">
    <source>
        <dbReference type="Proteomes" id="UP000184192"/>
    </source>
</evidence>
<evidence type="ECO:0000256" key="6">
    <source>
        <dbReference type="ARBA" id="ARBA00023136"/>
    </source>
</evidence>
<dbReference type="Proteomes" id="UP000184192">
    <property type="component" value="Unassembled WGS sequence"/>
</dbReference>
<sequence length="228" mass="25962">MSLLWGVCVVCVFNNQYIMEFLLDFILHIDQYMISIVQEYHTWTYVILFLIIFCETGLVVTPFLPGDSLLFVGGAIAALPGMPIEVNILVLVLFLAAVLGDSCNYMIGHFFGRRLFNNPDSRIFKQSYLDKTHDFYKKYGGKTIIIARFVPIVRTFAPFVAGMGKMHYYYFMLYNLVGGALWVALFCYAGYFFGDLPFVQENLKLLIVAIIVISILPAVIEVVRAKLK</sequence>
<evidence type="ECO:0000256" key="1">
    <source>
        <dbReference type="ARBA" id="ARBA00004651"/>
    </source>
</evidence>
<keyword evidence="5 7" id="KW-1133">Transmembrane helix</keyword>
<dbReference type="InterPro" id="IPR058127">
    <property type="entry name" value="DedA"/>
</dbReference>
<keyword evidence="4 7" id="KW-0812">Transmembrane</keyword>
<evidence type="ECO:0000256" key="4">
    <source>
        <dbReference type="ARBA" id="ARBA00022692"/>
    </source>
</evidence>
<dbReference type="InterPro" id="IPR032816">
    <property type="entry name" value="VTT_dom"/>
</dbReference>
<dbReference type="AlphaFoldDB" id="A0A1M6CFL8"/>
<dbReference type="eggNOG" id="COG0586">
    <property type="taxonomic scope" value="Bacteria"/>
</dbReference>
<gene>
    <name evidence="9" type="ORF">SAMN05444350_104121</name>
</gene>
<evidence type="ECO:0000256" key="3">
    <source>
        <dbReference type="ARBA" id="ARBA00022475"/>
    </source>
</evidence>
<feature type="transmembrane region" description="Helical" evidence="7">
    <location>
        <begin position="173"/>
        <end position="193"/>
    </location>
</feature>
<comment type="similarity">
    <text evidence="2 7">Belongs to the DedA family.</text>
</comment>
<dbReference type="PANTHER" id="PTHR30353:SF0">
    <property type="entry name" value="TRANSMEMBRANE PROTEIN"/>
    <property type="match status" value="1"/>
</dbReference>
<dbReference type="PANTHER" id="PTHR30353">
    <property type="entry name" value="INNER MEMBRANE PROTEIN DEDA-RELATED"/>
    <property type="match status" value="1"/>
</dbReference>
<evidence type="ECO:0000256" key="5">
    <source>
        <dbReference type="ARBA" id="ARBA00022989"/>
    </source>
</evidence>
<dbReference type="GO" id="GO:0005886">
    <property type="term" value="C:plasma membrane"/>
    <property type="evidence" value="ECO:0007669"/>
    <property type="project" value="UniProtKB-SubCell"/>
</dbReference>
<organism evidence="9 10">
    <name type="scientific">Bacteroides stercorirosoris</name>
    <dbReference type="NCBI Taxonomy" id="871324"/>
    <lineage>
        <taxon>Bacteria</taxon>
        <taxon>Pseudomonadati</taxon>
        <taxon>Bacteroidota</taxon>
        <taxon>Bacteroidia</taxon>
        <taxon>Bacteroidales</taxon>
        <taxon>Bacteroidaceae</taxon>
        <taxon>Bacteroides</taxon>
    </lineage>
</organism>
<evidence type="ECO:0000256" key="7">
    <source>
        <dbReference type="RuleBase" id="RU367016"/>
    </source>
</evidence>